<organism evidence="1 2">
    <name type="scientific">Flavobacterium rhizosphaerae</name>
    <dbReference type="NCBI Taxonomy" id="3163298"/>
    <lineage>
        <taxon>Bacteria</taxon>
        <taxon>Pseudomonadati</taxon>
        <taxon>Bacteroidota</taxon>
        <taxon>Flavobacteriia</taxon>
        <taxon>Flavobacteriales</taxon>
        <taxon>Flavobacteriaceae</taxon>
        <taxon>Flavobacterium</taxon>
    </lineage>
</organism>
<sequence>MKNIYLLCLLTFCASYAQDDKEFLNRFLLEELLKPENKVDEYSHYDFSSIWLKTENHNILGVIGNDNQRLQIKLVSVSKNNENHKKYTVTGKSKVKGVICNFSGEIIIRDIYETKSLNYGVDSICYGTGIKTQGLLVAEYNFKENTSQKNSGIFKGTLYTKWHIDKTNILKYNDIQSVADGYLNNAYIGVWESYATGNAKKCNWADYRIPIPNEDFDIGAGEFSPSEKYYDKGWSQYQQAWLYGDEKAKKDELDIWWK</sequence>
<reference evidence="1 2" key="1">
    <citation type="submission" date="2024-06" db="EMBL/GenBank/DDBJ databases">
        <authorList>
            <person name="Kaempfer P."/>
            <person name="Viver T."/>
        </authorList>
    </citation>
    <scope>NUCLEOTIDE SEQUENCE [LARGE SCALE GENOMIC DNA]</scope>
    <source>
        <strain evidence="1 2">ST-119</strain>
    </source>
</reference>
<dbReference type="EMBL" id="JBELPZ010000002">
    <property type="protein sequence ID" value="MFL9843397.1"/>
    <property type="molecule type" value="Genomic_DNA"/>
</dbReference>
<proteinExistence type="predicted"/>
<dbReference type="RefSeq" id="WP_408083648.1">
    <property type="nucleotide sequence ID" value="NZ_JBELPZ010000002.1"/>
</dbReference>
<protein>
    <submittedName>
        <fullName evidence="1">Uncharacterized protein</fullName>
    </submittedName>
</protein>
<comment type="caution">
    <text evidence="1">The sequence shown here is derived from an EMBL/GenBank/DDBJ whole genome shotgun (WGS) entry which is preliminary data.</text>
</comment>
<accession>A0ABW8YVL6</accession>
<keyword evidence="2" id="KW-1185">Reference proteome</keyword>
<name>A0ABW8YVL6_9FLAO</name>
<evidence type="ECO:0000313" key="1">
    <source>
        <dbReference type="EMBL" id="MFL9843397.1"/>
    </source>
</evidence>
<dbReference type="Proteomes" id="UP001629156">
    <property type="component" value="Unassembled WGS sequence"/>
</dbReference>
<evidence type="ECO:0000313" key="2">
    <source>
        <dbReference type="Proteomes" id="UP001629156"/>
    </source>
</evidence>
<gene>
    <name evidence="1" type="ORF">ABS766_03085</name>
</gene>